<proteinExistence type="predicted"/>
<organism evidence="1 2">
    <name type="scientific">SAR86 cluster bacterium</name>
    <dbReference type="NCBI Taxonomy" id="2030880"/>
    <lineage>
        <taxon>Bacteria</taxon>
        <taxon>Pseudomonadati</taxon>
        <taxon>Pseudomonadota</taxon>
        <taxon>Gammaproteobacteria</taxon>
        <taxon>SAR86 cluster</taxon>
    </lineage>
</organism>
<dbReference type="Pfam" id="PF14085">
    <property type="entry name" value="DUF4265"/>
    <property type="match status" value="1"/>
</dbReference>
<comment type="caution">
    <text evidence="1">The sequence shown here is derived from an EMBL/GenBank/DDBJ whole genome shotgun (WGS) entry which is preliminary data.</text>
</comment>
<evidence type="ECO:0000313" key="2">
    <source>
        <dbReference type="Proteomes" id="UP000228987"/>
    </source>
</evidence>
<sequence>MKQEQQALIQLPAGQDSEGQRVLEKLDVYVMEEAGHYELEKSPLLVRGLAKGDIIYIDPQQADKFIVVKHSGNLAVRVFRKADIEVLENSLTPQIEMSDGTLDIKTDRGLSYSLHVNLGFATVEALFDNAMAAYPDSVWYYGNVYDSADGITPLNWWDSFINQV</sequence>
<dbReference type="EMBL" id="NVWI01000001">
    <property type="protein sequence ID" value="PCJ43579.1"/>
    <property type="molecule type" value="Genomic_DNA"/>
</dbReference>
<name>A0A2A5CI76_9GAMM</name>
<dbReference type="InterPro" id="IPR025361">
    <property type="entry name" value="DUF4265"/>
</dbReference>
<dbReference type="AlphaFoldDB" id="A0A2A5CI76"/>
<accession>A0A2A5CI76</accession>
<gene>
    <name evidence="1" type="ORF">COA71_01525</name>
</gene>
<evidence type="ECO:0000313" key="1">
    <source>
        <dbReference type="EMBL" id="PCJ43579.1"/>
    </source>
</evidence>
<dbReference type="Proteomes" id="UP000228987">
    <property type="component" value="Unassembled WGS sequence"/>
</dbReference>
<reference evidence="2" key="1">
    <citation type="submission" date="2017-08" db="EMBL/GenBank/DDBJ databases">
        <title>A dynamic microbial community with high functional redundancy inhabits the cold, oxic subseafloor aquifer.</title>
        <authorList>
            <person name="Tully B.J."/>
            <person name="Wheat C.G."/>
            <person name="Glazer B.T."/>
            <person name="Huber J.A."/>
        </authorList>
    </citation>
    <scope>NUCLEOTIDE SEQUENCE [LARGE SCALE GENOMIC DNA]</scope>
</reference>
<protein>
    <submittedName>
        <fullName evidence="1">Phosphotyrosine protein phosphatase</fullName>
    </submittedName>
</protein>